<accession>A0A923L9L9</accession>
<gene>
    <name evidence="2" type="ORF">H8S44_01340</name>
</gene>
<keyword evidence="3" id="KW-1185">Reference proteome</keyword>
<reference evidence="2" key="1">
    <citation type="submission" date="2020-08" db="EMBL/GenBank/DDBJ databases">
        <title>Genome public.</title>
        <authorList>
            <person name="Liu C."/>
            <person name="Sun Q."/>
        </authorList>
    </citation>
    <scope>NUCLEOTIDE SEQUENCE</scope>
    <source>
        <strain evidence="2">NSJ-68</strain>
    </source>
</reference>
<comment type="caution">
    <text evidence="2">The sequence shown here is derived from an EMBL/GenBank/DDBJ whole genome shotgun (WGS) entry which is preliminary data.</text>
</comment>
<evidence type="ECO:0000256" key="1">
    <source>
        <dbReference type="SAM" id="Phobius"/>
    </source>
</evidence>
<organism evidence="2 3">
    <name type="scientific">Anaerosacchariphilus hominis</name>
    <dbReference type="NCBI Taxonomy" id="2763017"/>
    <lineage>
        <taxon>Bacteria</taxon>
        <taxon>Bacillati</taxon>
        <taxon>Bacillota</taxon>
        <taxon>Clostridia</taxon>
        <taxon>Lachnospirales</taxon>
        <taxon>Lachnospiraceae</taxon>
        <taxon>Anaerosacchariphilus</taxon>
    </lineage>
</organism>
<evidence type="ECO:0000313" key="2">
    <source>
        <dbReference type="EMBL" id="MBC5658429.1"/>
    </source>
</evidence>
<keyword evidence="1" id="KW-0472">Membrane</keyword>
<name>A0A923L9L9_9FIRM</name>
<sequence>MYQRIRGGILLLIKDIRSLLPAMAGVAVYWIVTHLLFNRFCPTQILFNFPCPGCGMTRALMLVLSGQFGEAWRLQPPVYGWILGGAGFCVDRYLIHVEKRSAGAAKLWIVYFVLLLLWGMALYGLRLFTGIPVELMDPGRTLYRLLTKV</sequence>
<keyword evidence="1" id="KW-1133">Transmembrane helix</keyword>
<dbReference type="AlphaFoldDB" id="A0A923L9L9"/>
<feature type="transmembrane region" description="Helical" evidence="1">
    <location>
        <begin position="107"/>
        <end position="128"/>
    </location>
</feature>
<dbReference type="EMBL" id="JACOOR010000001">
    <property type="protein sequence ID" value="MBC5658429.1"/>
    <property type="molecule type" value="Genomic_DNA"/>
</dbReference>
<protein>
    <submittedName>
        <fullName evidence="2">DUF2752 domain-containing protein</fullName>
    </submittedName>
</protein>
<feature type="transmembrane region" description="Helical" evidence="1">
    <location>
        <begin position="78"/>
        <end position="95"/>
    </location>
</feature>
<dbReference type="RefSeq" id="WP_186872853.1">
    <property type="nucleotide sequence ID" value="NZ_JACOOR010000001.1"/>
</dbReference>
<evidence type="ECO:0000313" key="3">
    <source>
        <dbReference type="Proteomes" id="UP000649345"/>
    </source>
</evidence>
<keyword evidence="1" id="KW-0812">Transmembrane</keyword>
<feature type="transmembrane region" description="Helical" evidence="1">
    <location>
        <begin position="20"/>
        <end position="37"/>
    </location>
</feature>
<dbReference type="InterPro" id="IPR021215">
    <property type="entry name" value="DUF2752"/>
</dbReference>
<proteinExistence type="predicted"/>
<dbReference type="Proteomes" id="UP000649345">
    <property type="component" value="Unassembled WGS sequence"/>
</dbReference>
<dbReference type="Pfam" id="PF10825">
    <property type="entry name" value="DUF2752"/>
    <property type="match status" value="1"/>
</dbReference>